<evidence type="ECO:0000256" key="2">
    <source>
        <dbReference type="ARBA" id="ARBA00023125"/>
    </source>
</evidence>
<evidence type="ECO:0000256" key="1">
    <source>
        <dbReference type="ARBA" id="ARBA00023015"/>
    </source>
</evidence>
<dbReference type="SUPFAM" id="SSF46689">
    <property type="entry name" value="Homeodomain-like"/>
    <property type="match status" value="1"/>
</dbReference>
<keyword evidence="3" id="KW-0804">Transcription</keyword>
<reference evidence="6" key="1">
    <citation type="submission" date="2016-10" db="EMBL/GenBank/DDBJ databases">
        <authorList>
            <person name="Varghese N."/>
            <person name="Submissions S."/>
        </authorList>
    </citation>
    <scope>NUCLEOTIDE SEQUENCE [LARGE SCALE GENOMIC DNA]</scope>
    <source>
        <strain evidence="6">DS-12</strain>
    </source>
</reference>
<evidence type="ECO:0000313" key="6">
    <source>
        <dbReference type="Proteomes" id="UP000199036"/>
    </source>
</evidence>
<dbReference type="OrthoDB" id="2666928at2"/>
<dbReference type="PROSITE" id="PS00018">
    <property type="entry name" value="EF_HAND_1"/>
    <property type="match status" value="1"/>
</dbReference>
<keyword evidence="6" id="KW-1185">Reference proteome</keyword>
<evidence type="ECO:0000259" key="4">
    <source>
        <dbReference type="PROSITE" id="PS01124"/>
    </source>
</evidence>
<dbReference type="EMBL" id="FOVI01000005">
    <property type="protein sequence ID" value="SFN44456.1"/>
    <property type="molecule type" value="Genomic_DNA"/>
</dbReference>
<dbReference type="PROSITE" id="PS01124">
    <property type="entry name" value="HTH_ARAC_FAMILY_2"/>
    <property type="match status" value="1"/>
</dbReference>
<dbReference type="GeneID" id="66581053"/>
<dbReference type="AlphaFoldDB" id="A0A1I4Z2F2"/>
<keyword evidence="2 5" id="KW-0238">DNA-binding</keyword>
<protein>
    <submittedName>
        <fullName evidence="5">AraC-type DNA-binding protein</fullName>
    </submittedName>
</protein>
<dbReference type="RefSeq" id="WP_051230781.1">
    <property type="nucleotide sequence ID" value="NZ_FOVI01000005.1"/>
</dbReference>
<dbReference type="InterPro" id="IPR020449">
    <property type="entry name" value="Tscrpt_reg_AraC-type_HTH"/>
</dbReference>
<accession>A0A1I4Z2F2</accession>
<dbReference type="PANTHER" id="PTHR43280:SF32">
    <property type="entry name" value="TRANSCRIPTIONAL REGULATORY PROTEIN"/>
    <property type="match status" value="1"/>
</dbReference>
<keyword evidence="1" id="KW-0805">Transcription regulation</keyword>
<dbReference type="Proteomes" id="UP000199036">
    <property type="component" value="Unassembled WGS sequence"/>
</dbReference>
<dbReference type="GO" id="GO:0043565">
    <property type="term" value="F:sequence-specific DNA binding"/>
    <property type="evidence" value="ECO:0007669"/>
    <property type="project" value="InterPro"/>
</dbReference>
<dbReference type="InterPro" id="IPR009057">
    <property type="entry name" value="Homeodomain-like_sf"/>
</dbReference>
<dbReference type="SMART" id="SM00342">
    <property type="entry name" value="HTH_ARAC"/>
    <property type="match status" value="1"/>
</dbReference>
<feature type="domain" description="HTH araC/xylS-type" evidence="4">
    <location>
        <begin position="176"/>
        <end position="274"/>
    </location>
</feature>
<name>A0A1I4Z2F2_9FLAO</name>
<dbReference type="InterPro" id="IPR018247">
    <property type="entry name" value="EF_Hand_1_Ca_BS"/>
</dbReference>
<dbReference type="STRING" id="913024.SAMN05421741_105140"/>
<dbReference type="GO" id="GO:0003700">
    <property type="term" value="F:DNA-binding transcription factor activity"/>
    <property type="evidence" value="ECO:0007669"/>
    <property type="project" value="InterPro"/>
</dbReference>
<proteinExistence type="predicted"/>
<sequence length="285" mass="33368">MVDINRDKMIGYFDLLGMPNEIKSDISWFNKYYKIVFINKGGRINVDFIDYDFEESTLLFFSIGQYFKVCDNSKGSLVYFSPDFYCIAFHDKELACDGLLFDNVFELPYIDLTLSQEKYFQKLLISIQKEIKMKDFWAEEMIKTYIKQIVISATRTLGKKNDDTHQAISYDKDLTRRFSQLIELHYRTAHNVSDYALMLNITPKSLNRKIVTERQIAPNVIIKNRIILQAKRMLANTQFSIKEIAAYLGYEDYSYFVRFFKLQTGVSPLSFRNATQISANGKNVL</sequence>
<dbReference type="Gene3D" id="1.10.10.60">
    <property type="entry name" value="Homeodomain-like"/>
    <property type="match status" value="1"/>
</dbReference>
<organism evidence="5 6">
    <name type="scientific">Paenimyroides ummariense</name>
    <dbReference type="NCBI Taxonomy" id="913024"/>
    <lineage>
        <taxon>Bacteria</taxon>
        <taxon>Pseudomonadati</taxon>
        <taxon>Bacteroidota</taxon>
        <taxon>Flavobacteriia</taxon>
        <taxon>Flavobacteriales</taxon>
        <taxon>Flavobacteriaceae</taxon>
        <taxon>Paenimyroides</taxon>
    </lineage>
</organism>
<dbReference type="Pfam" id="PF12833">
    <property type="entry name" value="HTH_18"/>
    <property type="match status" value="1"/>
</dbReference>
<evidence type="ECO:0000256" key="3">
    <source>
        <dbReference type="ARBA" id="ARBA00023163"/>
    </source>
</evidence>
<gene>
    <name evidence="5" type="ORF">SAMN05421741_105140</name>
</gene>
<dbReference type="PANTHER" id="PTHR43280">
    <property type="entry name" value="ARAC-FAMILY TRANSCRIPTIONAL REGULATOR"/>
    <property type="match status" value="1"/>
</dbReference>
<dbReference type="PRINTS" id="PR00032">
    <property type="entry name" value="HTHARAC"/>
</dbReference>
<dbReference type="InterPro" id="IPR018060">
    <property type="entry name" value="HTH_AraC"/>
</dbReference>
<evidence type="ECO:0000313" key="5">
    <source>
        <dbReference type="EMBL" id="SFN44456.1"/>
    </source>
</evidence>